<evidence type="ECO:0000313" key="3">
    <source>
        <dbReference type="RefSeq" id="XP_025834894.1"/>
    </source>
</evidence>
<evidence type="ECO:0000256" key="1">
    <source>
        <dbReference type="SAM" id="SignalP"/>
    </source>
</evidence>
<accession>A0A7F5RFW6</accession>
<sequence>MKTAVFFGLLTCLSLVNARVAVLDSSFNSTVEEIRKVLEQFDPATVKDVSFTLLNQITFTLKSASLSKFSNFAFTTLSNDGENIRAKFSHPEVDAVIDSLKISSKLLGIDAGVPNLEASIGGLTIDVFFSYSTKPLRLTSLSALAQIADASVKGTASLNGNIIDISVGEEVVAVINKKAVEYQHHISAIIMKIVNKILAVVDSNSLLL</sequence>
<feature type="signal peptide" evidence="1">
    <location>
        <begin position="1"/>
        <end position="18"/>
    </location>
</feature>
<dbReference type="RefSeq" id="XP_025834894.1">
    <property type="nucleotide sequence ID" value="XM_025979109.1"/>
</dbReference>
<dbReference type="Proteomes" id="UP000192223">
    <property type="component" value="Unplaced"/>
</dbReference>
<dbReference type="KEGG" id="apln:112905859"/>
<keyword evidence="1" id="KW-0732">Signal</keyword>
<gene>
    <name evidence="3" type="primary">LOC112905859</name>
</gene>
<organism evidence="2 3">
    <name type="scientific">Agrilus planipennis</name>
    <name type="common">Emerald ash borer</name>
    <name type="synonym">Agrilus marcopoli</name>
    <dbReference type="NCBI Taxonomy" id="224129"/>
    <lineage>
        <taxon>Eukaryota</taxon>
        <taxon>Metazoa</taxon>
        <taxon>Ecdysozoa</taxon>
        <taxon>Arthropoda</taxon>
        <taxon>Hexapoda</taxon>
        <taxon>Insecta</taxon>
        <taxon>Pterygota</taxon>
        <taxon>Neoptera</taxon>
        <taxon>Endopterygota</taxon>
        <taxon>Coleoptera</taxon>
        <taxon>Polyphaga</taxon>
        <taxon>Elateriformia</taxon>
        <taxon>Buprestoidea</taxon>
        <taxon>Buprestidae</taxon>
        <taxon>Agrilinae</taxon>
        <taxon>Agrilus</taxon>
    </lineage>
</organism>
<dbReference type="GeneID" id="112905859"/>
<dbReference type="InParanoid" id="A0A7F5RFW6"/>
<feature type="chain" id="PRO_5029014070" evidence="1">
    <location>
        <begin position="19"/>
        <end position="208"/>
    </location>
</feature>
<protein>
    <submittedName>
        <fullName evidence="3">Uncharacterized protein LOC112905859</fullName>
    </submittedName>
</protein>
<reference evidence="3" key="1">
    <citation type="submission" date="2025-08" db="UniProtKB">
        <authorList>
            <consortium name="RefSeq"/>
        </authorList>
    </citation>
    <scope>IDENTIFICATION</scope>
    <source>
        <tissue evidence="3">Entire body</tissue>
    </source>
</reference>
<keyword evidence="2" id="KW-1185">Reference proteome</keyword>
<dbReference type="InterPro" id="IPR038606">
    <property type="entry name" value="To_sf"/>
</dbReference>
<evidence type="ECO:0000313" key="2">
    <source>
        <dbReference type="Proteomes" id="UP000192223"/>
    </source>
</evidence>
<dbReference type="Gene3D" id="3.15.10.30">
    <property type="entry name" value="Haemolymph juvenile hormone binding protein"/>
    <property type="match status" value="1"/>
</dbReference>
<proteinExistence type="predicted"/>
<dbReference type="AlphaFoldDB" id="A0A7F5RFW6"/>
<name>A0A7F5RFW6_AGRPL</name>